<keyword evidence="3 7" id="KW-0116">cAMP-binding</keyword>
<dbReference type="CDD" id="cd22964">
    <property type="entry name" value="DD_CrRSP_unchar"/>
    <property type="match status" value="1"/>
</dbReference>
<evidence type="ECO:0000256" key="4">
    <source>
        <dbReference type="ARBA" id="ARBA00022737"/>
    </source>
</evidence>
<feature type="region of interest" description="Disordered" evidence="8">
    <location>
        <begin position="90"/>
        <end position="138"/>
    </location>
</feature>
<feature type="binding site" evidence="7">
    <location>
        <position position="245"/>
    </location>
    <ligand>
        <name>3',5'-cyclic AMP</name>
        <dbReference type="ChEBI" id="CHEBI:58165"/>
        <label>1</label>
    </ligand>
</feature>
<dbReference type="GO" id="GO:0030552">
    <property type="term" value="F:cAMP binding"/>
    <property type="evidence" value="ECO:0007669"/>
    <property type="project" value="UniProtKB-KW"/>
</dbReference>
<feature type="binding site" evidence="7">
    <location>
        <position position="254"/>
    </location>
    <ligand>
        <name>3',5'-cyclic AMP</name>
        <dbReference type="ChEBI" id="CHEBI:58165"/>
        <label>1</label>
    </ligand>
</feature>
<dbReference type="PIRSF" id="PIRSF000548">
    <property type="entry name" value="PK_regulatory"/>
    <property type="match status" value="1"/>
</dbReference>
<feature type="binding site" evidence="7">
    <location>
        <position position="379"/>
    </location>
    <ligand>
        <name>3',5'-cyclic AMP</name>
        <dbReference type="ChEBI" id="CHEBI:58165"/>
        <label>2</label>
    </ligand>
</feature>
<dbReference type="FunFam" id="2.60.120.10:FF:000006">
    <property type="entry name" value="cAMP-dependent protein kinase type I-alpha regulatory subunit"/>
    <property type="match status" value="1"/>
</dbReference>
<dbReference type="PRINTS" id="PR00103">
    <property type="entry name" value="CAMPKINASE"/>
</dbReference>
<reference evidence="10" key="1">
    <citation type="submission" date="2021-01" db="EMBL/GenBank/DDBJ databases">
        <authorList>
            <person name="Corre E."/>
            <person name="Pelletier E."/>
            <person name="Niang G."/>
            <person name="Scheremetjew M."/>
            <person name="Finn R."/>
            <person name="Kale V."/>
            <person name="Holt S."/>
            <person name="Cochrane G."/>
            <person name="Meng A."/>
            <person name="Brown T."/>
            <person name="Cohen L."/>
        </authorList>
    </citation>
    <scope>NUCLEOTIDE SEQUENCE</scope>
</reference>
<evidence type="ECO:0000259" key="9">
    <source>
        <dbReference type="PROSITE" id="PS50042"/>
    </source>
</evidence>
<dbReference type="Gene3D" id="2.60.120.10">
    <property type="entry name" value="Jelly Rolls"/>
    <property type="match status" value="2"/>
</dbReference>
<dbReference type="GO" id="GO:0034236">
    <property type="term" value="F:protein kinase A catalytic subunit binding"/>
    <property type="evidence" value="ECO:0007669"/>
    <property type="project" value="TreeGrafter"/>
</dbReference>
<evidence type="ECO:0000256" key="8">
    <source>
        <dbReference type="SAM" id="MobiDB-lite"/>
    </source>
</evidence>
<organism evidence="10">
    <name type="scientific">Noctiluca scintillans</name>
    <name type="common">Sea sparkle</name>
    <name type="synonym">Red tide dinoflagellate</name>
    <dbReference type="NCBI Taxonomy" id="2966"/>
    <lineage>
        <taxon>Eukaryota</taxon>
        <taxon>Sar</taxon>
        <taxon>Alveolata</taxon>
        <taxon>Dinophyceae</taxon>
        <taxon>Noctilucales</taxon>
        <taxon>Noctilucaceae</taxon>
        <taxon>Noctiluca</taxon>
    </lineage>
</organism>
<proteinExistence type="inferred from homology"/>
<keyword evidence="5 7" id="KW-0547">Nucleotide-binding</keyword>
<feature type="domain" description="Cyclic nucleotide-binding" evidence="9">
    <location>
        <begin position="298"/>
        <end position="421"/>
    </location>
</feature>
<dbReference type="InterPro" id="IPR018490">
    <property type="entry name" value="cNMP-bd_dom_sf"/>
</dbReference>
<feature type="domain" description="Cyclic nucleotide-binding" evidence="9">
    <location>
        <begin position="178"/>
        <end position="295"/>
    </location>
</feature>
<accession>A0A7S1FH97</accession>
<feature type="binding site" evidence="7">
    <location>
        <position position="370"/>
    </location>
    <ligand>
        <name>3',5'-cyclic AMP</name>
        <dbReference type="ChEBI" id="CHEBI:58165"/>
        <label>2</label>
    </ligand>
</feature>
<dbReference type="CDD" id="cd00038">
    <property type="entry name" value="CAP_ED"/>
    <property type="match status" value="2"/>
</dbReference>
<evidence type="ECO:0000313" key="10">
    <source>
        <dbReference type="EMBL" id="CAD8866221.1"/>
    </source>
</evidence>
<evidence type="ECO:0000256" key="1">
    <source>
        <dbReference type="ARBA" id="ARBA00005753"/>
    </source>
</evidence>
<dbReference type="SUPFAM" id="SSF51206">
    <property type="entry name" value="cAMP-binding domain-like"/>
    <property type="match status" value="2"/>
</dbReference>
<dbReference type="GO" id="GO:0005829">
    <property type="term" value="C:cytosol"/>
    <property type="evidence" value="ECO:0007669"/>
    <property type="project" value="TreeGrafter"/>
</dbReference>
<dbReference type="PROSITE" id="PS50042">
    <property type="entry name" value="CNMP_BINDING_3"/>
    <property type="match status" value="2"/>
</dbReference>
<feature type="compositionally biased region" description="Acidic residues" evidence="8">
    <location>
        <begin position="103"/>
        <end position="122"/>
    </location>
</feature>
<dbReference type="PANTHER" id="PTHR11635:SF152">
    <property type="entry name" value="CAMP-DEPENDENT PROTEIN KINASE TYPE I REGULATORY SUBUNIT-RELATED"/>
    <property type="match status" value="1"/>
</dbReference>
<dbReference type="InterPro" id="IPR018488">
    <property type="entry name" value="cNMP-bd_CS"/>
</dbReference>
<dbReference type="GO" id="GO:0004862">
    <property type="term" value="F:cAMP-dependent protein kinase inhibitor activity"/>
    <property type="evidence" value="ECO:0007669"/>
    <property type="project" value="TreeGrafter"/>
</dbReference>
<dbReference type="InterPro" id="IPR014710">
    <property type="entry name" value="RmlC-like_jellyroll"/>
</dbReference>
<sequence>MSGTQYVNRSAQEHLVYIQEKVNPILEALVTQVLLERPEDPSFFMLKWLCEQTKTLEGGGQQGNTTAEELETVRAAIKILKERKEELLAKKEPAIGSTRADGDEGNDSTADEDDEDEEDDVMGEMPEPSKPYNRGPRTSVSAEAYGAWNKRTDFTPPVYWKTEDQKERIKACLEKSFLFSSLDEDEMSTVILALKERVVEPDTRIIVQGDDGECMYLIESGSVECTKDGVDRVLKTCSAGDVFGELALLYNCPRAAHVLSKEKTTLWELNRETFSRMVKDAAAKKRNTYADFLKKVPLFTKMDTYEMMTIADALKVEHFEDADTVVITEGDVGDRFYIVLDGECVARKTLVQGHTPQTVMTHRVGDYFGELALVKNEPRAATVVTATTHVRLLSLERKTFKRLLGPVEDILRRQAVRYSVSS</sequence>
<dbReference type="InterPro" id="IPR050503">
    <property type="entry name" value="cAMP-dep_PK_reg_su-like"/>
</dbReference>
<dbReference type="EMBL" id="HBFQ01057127">
    <property type="protein sequence ID" value="CAD8866221.1"/>
    <property type="molecule type" value="Transcribed_RNA"/>
</dbReference>
<evidence type="ECO:0000256" key="5">
    <source>
        <dbReference type="ARBA" id="ARBA00022741"/>
    </source>
</evidence>
<gene>
    <name evidence="10" type="ORF">NSCI0253_LOCUS40576</name>
</gene>
<comment type="similarity">
    <text evidence="1">Belongs to the cAMP-dependent kinase regulatory chain family.</text>
</comment>
<dbReference type="PROSITE" id="PS00889">
    <property type="entry name" value="CNMP_BINDING_2"/>
    <property type="match status" value="2"/>
</dbReference>
<dbReference type="PANTHER" id="PTHR11635">
    <property type="entry name" value="CAMP-DEPENDENT PROTEIN KINASE REGULATORY CHAIN"/>
    <property type="match status" value="1"/>
</dbReference>
<dbReference type="InterPro" id="IPR000595">
    <property type="entry name" value="cNMP-bd_dom"/>
</dbReference>
<evidence type="ECO:0000256" key="7">
    <source>
        <dbReference type="PIRSR" id="PIRSR000548-1"/>
    </source>
</evidence>
<dbReference type="InterPro" id="IPR012198">
    <property type="entry name" value="cAMP_dep_PK_reg_su"/>
</dbReference>
<dbReference type="SMART" id="SM00100">
    <property type="entry name" value="cNMP"/>
    <property type="match status" value="2"/>
</dbReference>
<evidence type="ECO:0000256" key="2">
    <source>
        <dbReference type="ARBA" id="ARBA00022553"/>
    </source>
</evidence>
<dbReference type="Pfam" id="PF00027">
    <property type="entry name" value="cNMP_binding"/>
    <property type="match status" value="2"/>
</dbReference>
<dbReference type="AlphaFoldDB" id="A0A7S1FH97"/>
<dbReference type="GO" id="GO:0005952">
    <property type="term" value="C:cAMP-dependent protein kinase complex"/>
    <property type="evidence" value="ECO:0007669"/>
    <property type="project" value="InterPro"/>
</dbReference>
<name>A0A7S1FH97_NOCSC</name>
<dbReference type="PROSITE" id="PS00888">
    <property type="entry name" value="CNMP_BINDING_1"/>
    <property type="match status" value="2"/>
</dbReference>
<protein>
    <recommendedName>
        <fullName evidence="9">Cyclic nucleotide-binding domain-containing protein</fullName>
    </recommendedName>
</protein>
<keyword evidence="2" id="KW-0597">Phosphoprotein</keyword>
<evidence type="ECO:0000256" key="3">
    <source>
        <dbReference type="ARBA" id="ARBA00022566"/>
    </source>
</evidence>
<keyword evidence="4" id="KW-0677">Repeat</keyword>
<keyword evidence="6 7" id="KW-0114">cAMP</keyword>
<evidence type="ECO:0000256" key="6">
    <source>
        <dbReference type="ARBA" id="ARBA00023149"/>
    </source>
</evidence>